<comment type="subcellular location">
    <subcellularLocation>
        <location evidence="1">Nucleus</location>
    </subcellularLocation>
</comment>
<dbReference type="GO" id="GO:0003729">
    <property type="term" value="F:mRNA binding"/>
    <property type="evidence" value="ECO:0007669"/>
    <property type="project" value="TreeGrafter"/>
</dbReference>
<dbReference type="Proteomes" id="UP000054350">
    <property type="component" value="Unassembled WGS sequence"/>
</dbReference>
<dbReference type="SMART" id="SM00386">
    <property type="entry name" value="HAT"/>
    <property type="match status" value="5"/>
</dbReference>
<feature type="compositionally biased region" description="Low complexity" evidence="4">
    <location>
        <begin position="1"/>
        <end position="20"/>
    </location>
</feature>
<evidence type="ECO:0000256" key="4">
    <source>
        <dbReference type="SAM" id="MobiDB-lite"/>
    </source>
</evidence>
<dbReference type="InterPro" id="IPR003107">
    <property type="entry name" value="HAT"/>
</dbReference>
<sequence>MADSANTPASAADAANGPTGDAPQDLLAQLSAPLPPRMERLYQRTQEDQYDIEAWFALLHEFLSTPSTRDRDDDRRALFDRALAKFPYSDRLWIMAIDAEVKGKSPDRVPQMFAKALRTVRSFEVYRVYLNYIRRTHAVAHEGRGVIKQAYDFVLSHAAHDRNSFSVWNDYLSFLKSIQVNSEYEHQEKQNEIRAAYQRAVTLPIQNVEQLWREWDTFESGISRPQARKLLQERNQAYLAARNAGRTLRSLWDPLERVAPIVTPPTFSPNERALLAQWRKLLSWEKSNPFKYEDMVTLYQRVSWTYWQAINCLCRFPELWYEFAMVATSMNKATEALAILKAGCEACPGSFLVHFALADLHETKDDPAKSKAVYETLATYWTAEVDKALDREPSAADTPARVPAVQNAKDKLAMCWIQYMPHAARASGIKEMRAVFKRARNMREDVIAQFEALGVAAAPSASVPAASADANGAADTGAQMDLEGTKKRVLDEWVPLRATPAPNTRFGGWAVFRPPPMAPDEMRAHQDRARAAAALSQRLVQEDRNLEYQGPGQHVPAPPQQPAASSTGTAAGVGSGSGVPQPVTVPPVVETPMEVMVELLRKLPPPEAFTGPFLDVHGILSLLDSNSKVPVLGAMLDEPRDPRDPRRRKRRDDDGGMPPGKRYRS</sequence>
<evidence type="ECO:0000256" key="1">
    <source>
        <dbReference type="ARBA" id="ARBA00004123"/>
    </source>
</evidence>
<dbReference type="SUPFAM" id="SSF48452">
    <property type="entry name" value="TPR-like"/>
    <property type="match status" value="1"/>
</dbReference>
<evidence type="ECO:0000259" key="5">
    <source>
        <dbReference type="Pfam" id="PF05843"/>
    </source>
</evidence>
<reference evidence="7" key="2">
    <citation type="submission" date="2009-11" db="EMBL/GenBank/DDBJ databases">
        <title>The Genome Sequence of Allomyces macrogynus strain ATCC 38327.</title>
        <authorList>
            <consortium name="The Broad Institute Genome Sequencing Platform"/>
            <person name="Russ C."/>
            <person name="Cuomo C."/>
            <person name="Shea T."/>
            <person name="Young S.K."/>
            <person name="Zeng Q."/>
            <person name="Koehrsen M."/>
            <person name="Haas B."/>
            <person name="Borodovsky M."/>
            <person name="Guigo R."/>
            <person name="Alvarado L."/>
            <person name="Berlin A."/>
            <person name="Borenstein D."/>
            <person name="Chen Z."/>
            <person name="Engels R."/>
            <person name="Freedman E."/>
            <person name="Gellesch M."/>
            <person name="Goldberg J."/>
            <person name="Griggs A."/>
            <person name="Gujja S."/>
            <person name="Heiman D."/>
            <person name="Hepburn T."/>
            <person name="Howarth C."/>
            <person name="Jen D."/>
            <person name="Larson L."/>
            <person name="Lewis B."/>
            <person name="Mehta T."/>
            <person name="Park D."/>
            <person name="Pearson M."/>
            <person name="Roberts A."/>
            <person name="Saif S."/>
            <person name="Shenoy N."/>
            <person name="Sisk P."/>
            <person name="Stolte C."/>
            <person name="Sykes S."/>
            <person name="Walk T."/>
            <person name="White J."/>
            <person name="Yandava C."/>
            <person name="Burger G."/>
            <person name="Gray M.W."/>
            <person name="Holland P.W.H."/>
            <person name="King N."/>
            <person name="Lang F.B.F."/>
            <person name="Roger A.J."/>
            <person name="Ruiz-Trillo I."/>
            <person name="Lander E."/>
            <person name="Nusbaum C."/>
        </authorList>
    </citation>
    <scope>NUCLEOTIDE SEQUENCE [LARGE SCALE GENOMIC DNA]</scope>
    <source>
        <strain evidence="7">ATCC 38327</strain>
    </source>
</reference>
<dbReference type="Pfam" id="PF05843">
    <property type="entry name" value="Suf"/>
    <property type="match status" value="1"/>
</dbReference>
<protein>
    <recommendedName>
        <fullName evidence="5">Suppressor of forked domain-containing protein</fullName>
    </recommendedName>
</protein>
<dbReference type="PANTHER" id="PTHR19980">
    <property type="entry name" value="RNA CLEAVAGE STIMULATION FACTOR"/>
    <property type="match status" value="1"/>
</dbReference>
<feature type="region of interest" description="Disordered" evidence="4">
    <location>
        <begin position="630"/>
        <end position="665"/>
    </location>
</feature>
<name>A0A0L0T361_ALLM3</name>
<dbReference type="InterPro" id="IPR011990">
    <property type="entry name" value="TPR-like_helical_dom_sf"/>
</dbReference>
<evidence type="ECO:0000256" key="2">
    <source>
        <dbReference type="ARBA" id="ARBA00022737"/>
    </source>
</evidence>
<feature type="domain" description="Suppressor of forked" evidence="5">
    <location>
        <begin position="38"/>
        <end position="444"/>
    </location>
</feature>
<evidence type="ECO:0000313" key="7">
    <source>
        <dbReference type="Proteomes" id="UP000054350"/>
    </source>
</evidence>
<keyword evidence="2" id="KW-0677">Repeat</keyword>
<dbReference type="AlphaFoldDB" id="A0A0L0T361"/>
<proteinExistence type="predicted"/>
<reference evidence="6 7" key="1">
    <citation type="submission" date="2009-11" db="EMBL/GenBank/DDBJ databases">
        <title>Annotation of Allomyces macrogynus ATCC 38327.</title>
        <authorList>
            <consortium name="The Broad Institute Genome Sequencing Platform"/>
            <person name="Russ C."/>
            <person name="Cuomo C."/>
            <person name="Burger G."/>
            <person name="Gray M.W."/>
            <person name="Holland P.W.H."/>
            <person name="King N."/>
            <person name="Lang F.B.F."/>
            <person name="Roger A.J."/>
            <person name="Ruiz-Trillo I."/>
            <person name="Young S.K."/>
            <person name="Zeng Q."/>
            <person name="Gargeya S."/>
            <person name="Fitzgerald M."/>
            <person name="Haas B."/>
            <person name="Abouelleil A."/>
            <person name="Alvarado L."/>
            <person name="Arachchi H.M."/>
            <person name="Berlin A."/>
            <person name="Chapman S.B."/>
            <person name="Gearin G."/>
            <person name="Goldberg J."/>
            <person name="Griggs A."/>
            <person name="Gujja S."/>
            <person name="Hansen M."/>
            <person name="Heiman D."/>
            <person name="Howarth C."/>
            <person name="Larimer J."/>
            <person name="Lui A."/>
            <person name="MacDonald P.J.P."/>
            <person name="McCowen C."/>
            <person name="Montmayeur A."/>
            <person name="Murphy C."/>
            <person name="Neiman D."/>
            <person name="Pearson M."/>
            <person name="Priest M."/>
            <person name="Roberts A."/>
            <person name="Saif S."/>
            <person name="Shea T."/>
            <person name="Sisk P."/>
            <person name="Stolte C."/>
            <person name="Sykes S."/>
            <person name="Wortman J."/>
            <person name="Nusbaum C."/>
            <person name="Birren B."/>
        </authorList>
    </citation>
    <scope>NUCLEOTIDE SEQUENCE [LARGE SCALE GENOMIC DNA]</scope>
    <source>
        <strain evidence="6 7">ATCC 38327</strain>
    </source>
</reference>
<dbReference type="Gene3D" id="1.25.40.1040">
    <property type="match status" value="1"/>
</dbReference>
<gene>
    <name evidence="6" type="ORF">AMAG_13673</name>
</gene>
<keyword evidence="3" id="KW-0539">Nucleus</keyword>
<feature type="region of interest" description="Disordered" evidence="4">
    <location>
        <begin position="1"/>
        <end position="26"/>
    </location>
</feature>
<evidence type="ECO:0000256" key="3">
    <source>
        <dbReference type="ARBA" id="ARBA00023242"/>
    </source>
</evidence>
<evidence type="ECO:0000313" key="6">
    <source>
        <dbReference type="EMBL" id="KNE69293.1"/>
    </source>
</evidence>
<keyword evidence="7" id="KW-1185">Reference proteome</keyword>
<accession>A0A0L0T361</accession>
<dbReference type="VEuPathDB" id="FungiDB:AMAG_13673"/>
<dbReference type="InterPro" id="IPR045243">
    <property type="entry name" value="Rna14-like"/>
</dbReference>
<dbReference type="OrthoDB" id="26282at2759"/>
<organism evidence="6 7">
    <name type="scientific">Allomyces macrogynus (strain ATCC 38327)</name>
    <name type="common">Allomyces javanicus var. macrogynus</name>
    <dbReference type="NCBI Taxonomy" id="578462"/>
    <lineage>
        <taxon>Eukaryota</taxon>
        <taxon>Fungi</taxon>
        <taxon>Fungi incertae sedis</taxon>
        <taxon>Blastocladiomycota</taxon>
        <taxon>Blastocladiomycetes</taxon>
        <taxon>Blastocladiales</taxon>
        <taxon>Blastocladiaceae</taxon>
        <taxon>Allomyces</taxon>
    </lineage>
</organism>
<dbReference type="eggNOG" id="KOG1914">
    <property type="taxonomic scope" value="Eukaryota"/>
</dbReference>
<dbReference type="EMBL" id="GG745360">
    <property type="protein sequence ID" value="KNE69293.1"/>
    <property type="molecule type" value="Genomic_DNA"/>
</dbReference>
<dbReference type="STRING" id="578462.A0A0L0T361"/>
<dbReference type="InterPro" id="IPR008847">
    <property type="entry name" value="Suf"/>
</dbReference>
<dbReference type="GO" id="GO:0031124">
    <property type="term" value="P:mRNA 3'-end processing"/>
    <property type="evidence" value="ECO:0007669"/>
    <property type="project" value="InterPro"/>
</dbReference>
<feature type="region of interest" description="Disordered" evidence="4">
    <location>
        <begin position="548"/>
        <end position="585"/>
    </location>
</feature>
<dbReference type="GO" id="GO:0005634">
    <property type="term" value="C:nucleus"/>
    <property type="evidence" value="ECO:0007669"/>
    <property type="project" value="UniProtKB-SubCell"/>
</dbReference>
<dbReference type="PANTHER" id="PTHR19980:SF0">
    <property type="entry name" value="CLEAVAGE STIMULATION FACTOR SUBUNIT 3"/>
    <property type="match status" value="1"/>
</dbReference>